<evidence type="ECO:0000313" key="2">
    <source>
        <dbReference type="Proteomes" id="UP000053676"/>
    </source>
</evidence>
<proteinExistence type="predicted"/>
<accession>W2T7K5</accession>
<evidence type="ECO:0000313" key="1">
    <source>
        <dbReference type="EMBL" id="ETN77609.1"/>
    </source>
</evidence>
<dbReference type="Proteomes" id="UP000053676">
    <property type="component" value="Unassembled WGS sequence"/>
</dbReference>
<keyword evidence="2" id="KW-1185">Reference proteome</keyword>
<organism evidence="1 2">
    <name type="scientific">Necator americanus</name>
    <name type="common">Human hookworm</name>
    <dbReference type="NCBI Taxonomy" id="51031"/>
    <lineage>
        <taxon>Eukaryota</taxon>
        <taxon>Metazoa</taxon>
        <taxon>Ecdysozoa</taxon>
        <taxon>Nematoda</taxon>
        <taxon>Chromadorea</taxon>
        <taxon>Rhabditida</taxon>
        <taxon>Rhabditina</taxon>
        <taxon>Rhabditomorpha</taxon>
        <taxon>Strongyloidea</taxon>
        <taxon>Ancylostomatidae</taxon>
        <taxon>Bunostominae</taxon>
        <taxon>Necator</taxon>
    </lineage>
</organism>
<dbReference type="EMBL" id="KI660160">
    <property type="protein sequence ID" value="ETN77609.1"/>
    <property type="molecule type" value="Genomic_DNA"/>
</dbReference>
<sequence length="65" mass="7692">MIHLVDVKERELWKGVAGVLDIPTASIQKKKMDKMLYDPDYGRKKSRKWYHIRKSRNLSSFGLKT</sequence>
<name>W2T7K5_NECAM</name>
<gene>
    <name evidence="1" type="ORF">NECAME_10912</name>
</gene>
<dbReference type="KEGG" id="nai:NECAME_10912"/>
<dbReference type="AlphaFoldDB" id="W2T7K5"/>
<reference evidence="2" key="1">
    <citation type="journal article" date="2014" name="Nat. Genet.">
        <title>Genome of the human hookworm Necator americanus.</title>
        <authorList>
            <person name="Tang Y.T."/>
            <person name="Gao X."/>
            <person name="Rosa B.A."/>
            <person name="Abubucker S."/>
            <person name="Hallsworth-Pepin K."/>
            <person name="Martin J."/>
            <person name="Tyagi R."/>
            <person name="Heizer E."/>
            <person name="Zhang X."/>
            <person name="Bhonagiri-Palsikar V."/>
            <person name="Minx P."/>
            <person name="Warren W.C."/>
            <person name="Wang Q."/>
            <person name="Zhan B."/>
            <person name="Hotez P.J."/>
            <person name="Sternberg P.W."/>
            <person name="Dougall A."/>
            <person name="Gaze S.T."/>
            <person name="Mulvenna J."/>
            <person name="Sotillo J."/>
            <person name="Ranganathan S."/>
            <person name="Rabelo E.M."/>
            <person name="Wilson R.K."/>
            <person name="Felgner P.L."/>
            <person name="Bethony J."/>
            <person name="Hawdon J.M."/>
            <person name="Gasser R.B."/>
            <person name="Loukas A."/>
            <person name="Mitreva M."/>
        </authorList>
    </citation>
    <scope>NUCLEOTIDE SEQUENCE [LARGE SCALE GENOMIC DNA]</scope>
</reference>
<protein>
    <submittedName>
        <fullName evidence="1">Uncharacterized protein</fullName>
    </submittedName>
</protein>